<comment type="caution">
    <text evidence="9">The sequence shown here is derived from an EMBL/GenBank/DDBJ whole genome shotgun (WGS) entry which is preliminary data.</text>
</comment>
<feature type="transmembrane region" description="Helical" evidence="7">
    <location>
        <begin position="377"/>
        <end position="400"/>
    </location>
</feature>
<feature type="domain" description="Peptidase M48" evidence="8">
    <location>
        <begin position="202"/>
        <end position="330"/>
    </location>
</feature>
<feature type="transmembrane region" description="Helical" evidence="7">
    <location>
        <begin position="420"/>
        <end position="442"/>
    </location>
</feature>
<dbReference type="PANTHER" id="PTHR11102">
    <property type="entry name" value="SEL-1-LIKE PROTEIN"/>
    <property type="match status" value="1"/>
</dbReference>
<keyword evidence="7" id="KW-0472">Membrane</keyword>
<evidence type="ECO:0000313" key="9">
    <source>
        <dbReference type="EMBL" id="SAK99589.1"/>
    </source>
</evidence>
<feature type="transmembrane region" description="Helical" evidence="7">
    <location>
        <begin position="257"/>
        <end position="276"/>
    </location>
</feature>
<protein>
    <submittedName>
        <fullName evidence="9">Sel1 repeat protein</fullName>
    </submittedName>
</protein>
<dbReference type="EMBL" id="FCOB02000041">
    <property type="protein sequence ID" value="SAK99589.1"/>
    <property type="molecule type" value="Genomic_DNA"/>
</dbReference>
<organism evidence="9 10">
    <name type="scientific">Caballeronia ptereochthonis</name>
    <dbReference type="NCBI Taxonomy" id="1777144"/>
    <lineage>
        <taxon>Bacteria</taxon>
        <taxon>Pseudomonadati</taxon>
        <taxon>Pseudomonadota</taxon>
        <taxon>Betaproteobacteria</taxon>
        <taxon>Burkholderiales</taxon>
        <taxon>Burkholderiaceae</taxon>
        <taxon>Caballeronia</taxon>
    </lineage>
</organism>
<evidence type="ECO:0000259" key="8">
    <source>
        <dbReference type="Pfam" id="PF01435"/>
    </source>
</evidence>
<proteinExistence type="predicted"/>
<keyword evidence="10" id="KW-1185">Reference proteome</keyword>
<keyword evidence="4" id="KW-0378">Hydrolase</keyword>
<feature type="transmembrane region" description="Helical" evidence="7">
    <location>
        <begin position="27"/>
        <end position="49"/>
    </location>
</feature>
<dbReference type="STRING" id="1777144.AWB83_06106"/>
<feature type="transmembrane region" description="Helical" evidence="7">
    <location>
        <begin position="225"/>
        <end position="251"/>
    </location>
</feature>
<keyword evidence="3" id="KW-0479">Metal-binding</keyword>
<dbReference type="Proteomes" id="UP000054978">
    <property type="component" value="Unassembled WGS sequence"/>
</dbReference>
<sequence>MARVLSSSSSKFRPNPFPFPSDTTLRFALLVIFVVAGSEIFFIDLWWALHDSESEAAGACVTKYVTGLLQYFQSALSSSSDSMSAIYKEGMRGSSSCSQLMRGSGFFALGGVLLTVLVSLAIYLILPAWRRKAQRYEDITLSDSPDLYRSLNDLCDRASLKRKPTFVWNPLSMQMPSVFGRIGRHYVALGGAFVARYFRGEKLEFTAIVSHELAHLENSDVDKTYLTIAAWAAFLVTNLLPAAIICAVAGLHRTAPLLFDVTLSTVVIVFSGLAVLRTREYYADVLVSAWDESPTPIDRALASLPAASDFGWRRYLRFHPSPAARQNVIRDPFHLFPASPWDAFGVGLAAWTILSATNDVHASFIPTTQTAYLASDAVAHVLAPAVVLLIAVGAVGIGVWRTAFMSLLTDRNPRAGCARLGIAFGLSYLAVQCIVLASALITPAPRAIPQAWHISYFALHCAIGLLLTLACIAIFAWIADAASAWLGVVLNQRSPHPVMLITAAVALFLLGCSLFAAFSLLSFPVIFRLDADDRFTLVVFALGPPTFLASIAACAFPLAGEIRSRRLMPEPVPAWAILDRDSQLFVTQDQLFLSRAAVTGICAGLVCCLYWEAMYFRSILPAGLGQHIFALYLWMHNATRALGPDVDLYLTFGVFQGAAATIAAAGPGRLGTVMGLLAALTSGIVITAGYMISHGIPDSPWSHVLQRILTPNYVGMMVALPAAIASAVLATLLRRFRDSSGRGREQVSNAESVREAGIDSDVANSDCRNVSQNPALSRKWRTFQNFAASTLALSVAVCWIVRAQDAYRNHLGVEGYRAAAQAGDSRAQEKVGDLYATRQSSAQRDAQAVFWWSKAAAQGSATAEFKLGTMYADGRGVAQNNEIAWQLFSDAAAKGNPVAEFLLGQMYLEGRWVNKDLGSSAFWLRRASAHGLDDAWIYLRTMCRHDIWQACD</sequence>
<feature type="transmembrane region" description="Helical" evidence="7">
    <location>
        <begin position="592"/>
        <end position="611"/>
    </location>
</feature>
<dbReference type="GO" id="GO:0006508">
    <property type="term" value="P:proteolysis"/>
    <property type="evidence" value="ECO:0007669"/>
    <property type="project" value="UniProtKB-KW"/>
</dbReference>
<feature type="transmembrane region" description="Helical" evidence="7">
    <location>
        <begin position="535"/>
        <end position="559"/>
    </location>
</feature>
<keyword evidence="7" id="KW-0812">Transmembrane</keyword>
<dbReference type="InterPro" id="IPR050767">
    <property type="entry name" value="Sel1_AlgK"/>
</dbReference>
<dbReference type="InterPro" id="IPR006597">
    <property type="entry name" value="Sel1-like"/>
</dbReference>
<feature type="transmembrane region" description="Helical" evidence="7">
    <location>
        <begin position="454"/>
        <end position="478"/>
    </location>
</feature>
<keyword evidence="7" id="KW-1133">Transmembrane helix</keyword>
<dbReference type="GO" id="GO:0046872">
    <property type="term" value="F:metal ion binding"/>
    <property type="evidence" value="ECO:0007669"/>
    <property type="project" value="UniProtKB-KW"/>
</dbReference>
<dbReference type="Pfam" id="PF01435">
    <property type="entry name" value="Peptidase_M48"/>
    <property type="match status" value="1"/>
</dbReference>
<accession>A0A158DY87</accession>
<dbReference type="PANTHER" id="PTHR11102:SF160">
    <property type="entry name" value="ERAD-ASSOCIATED E3 UBIQUITIN-PROTEIN LIGASE COMPONENT HRD3"/>
    <property type="match status" value="1"/>
</dbReference>
<dbReference type="AlphaFoldDB" id="A0A158DY87"/>
<dbReference type="RefSeq" id="WP_087049419.1">
    <property type="nucleotide sequence ID" value="NZ_FCOB02000041.1"/>
</dbReference>
<dbReference type="InterPro" id="IPR011990">
    <property type="entry name" value="TPR-like_helical_dom_sf"/>
</dbReference>
<feature type="transmembrane region" description="Helical" evidence="7">
    <location>
        <begin position="713"/>
        <end position="733"/>
    </location>
</feature>
<dbReference type="Pfam" id="PF08238">
    <property type="entry name" value="Sel1"/>
    <property type="match status" value="3"/>
</dbReference>
<evidence type="ECO:0000256" key="4">
    <source>
        <dbReference type="ARBA" id="ARBA00022801"/>
    </source>
</evidence>
<evidence type="ECO:0000256" key="3">
    <source>
        <dbReference type="ARBA" id="ARBA00022723"/>
    </source>
</evidence>
<dbReference type="GO" id="GO:0004222">
    <property type="term" value="F:metalloendopeptidase activity"/>
    <property type="evidence" value="ECO:0007669"/>
    <property type="project" value="InterPro"/>
</dbReference>
<evidence type="ECO:0000256" key="2">
    <source>
        <dbReference type="ARBA" id="ARBA00022670"/>
    </source>
</evidence>
<name>A0A158DY87_9BURK</name>
<dbReference type="InterPro" id="IPR001915">
    <property type="entry name" value="Peptidase_M48"/>
</dbReference>
<gene>
    <name evidence="9" type="ORF">AWB83_06106</name>
</gene>
<evidence type="ECO:0000256" key="7">
    <source>
        <dbReference type="SAM" id="Phobius"/>
    </source>
</evidence>
<dbReference type="SMART" id="SM00671">
    <property type="entry name" value="SEL1"/>
    <property type="match status" value="3"/>
</dbReference>
<keyword evidence="6" id="KW-0482">Metalloprotease</keyword>
<feature type="transmembrane region" description="Helical" evidence="7">
    <location>
        <begin position="106"/>
        <end position="126"/>
    </location>
</feature>
<keyword evidence="5" id="KW-0862">Zinc</keyword>
<feature type="transmembrane region" description="Helical" evidence="7">
    <location>
        <begin position="673"/>
        <end position="693"/>
    </location>
</feature>
<evidence type="ECO:0000256" key="1">
    <source>
        <dbReference type="ARBA" id="ARBA00001947"/>
    </source>
</evidence>
<feature type="transmembrane region" description="Helical" evidence="7">
    <location>
        <begin position="498"/>
        <end position="523"/>
    </location>
</feature>
<dbReference type="SUPFAM" id="SSF81901">
    <property type="entry name" value="HCP-like"/>
    <property type="match status" value="1"/>
</dbReference>
<dbReference type="OrthoDB" id="4889053at2"/>
<keyword evidence="2" id="KW-0645">Protease</keyword>
<evidence type="ECO:0000256" key="5">
    <source>
        <dbReference type="ARBA" id="ARBA00022833"/>
    </source>
</evidence>
<feature type="transmembrane region" description="Helical" evidence="7">
    <location>
        <begin position="648"/>
        <end position="666"/>
    </location>
</feature>
<evidence type="ECO:0000313" key="10">
    <source>
        <dbReference type="Proteomes" id="UP000054978"/>
    </source>
</evidence>
<reference evidence="9" key="1">
    <citation type="submission" date="2016-01" db="EMBL/GenBank/DDBJ databases">
        <authorList>
            <person name="Peeters C."/>
        </authorList>
    </citation>
    <scope>NUCLEOTIDE SEQUENCE [LARGE SCALE GENOMIC DNA]</scope>
    <source>
        <strain evidence="9">LMG 29326</strain>
    </source>
</reference>
<evidence type="ECO:0000256" key="6">
    <source>
        <dbReference type="ARBA" id="ARBA00023049"/>
    </source>
</evidence>
<comment type="cofactor">
    <cofactor evidence="1">
        <name>Zn(2+)</name>
        <dbReference type="ChEBI" id="CHEBI:29105"/>
    </cofactor>
</comment>
<dbReference type="Gene3D" id="1.25.40.10">
    <property type="entry name" value="Tetratricopeptide repeat domain"/>
    <property type="match status" value="1"/>
</dbReference>